<feature type="transmembrane region" description="Helical" evidence="6">
    <location>
        <begin position="238"/>
        <end position="260"/>
    </location>
</feature>
<keyword evidence="2" id="KW-1003">Cell membrane</keyword>
<feature type="transmembrane region" description="Helical" evidence="6">
    <location>
        <begin position="342"/>
        <end position="369"/>
    </location>
</feature>
<organism evidence="7 8">
    <name type="scientific">Zhongshania guokunii</name>
    <dbReference type="NCBI Taxonomy" id="641783"/>
    <lineage>
        <taxon>Bacteria</taxon>
        <taxon>Pseudomonadati</taxon>
        <taxon>Pseudomonadota</taxon>
        <taxon>Gammaproteobacteria</taxon>
        <taxon>Cellvibrionales</taxon>
        <taxon>Spongiibacteraceae</taxon>
        <taxon>Zhongshania</taxon>
    </lineage>
</organism>
<evidence type="ECO:0000256" key="2">
    <source>
        <dbReference type="ARBA" id="ARBA00022475"/>
    </source>
</evidence>
<feature type="transmembrane region" description="Helical" evidence="6">
    <location>
        <begin position="95"/>
        <end position="117"/>
    </location>
</feature>
<dbReference type="PANTHER" id="PTHR30250:SF11">
    <property type="entry name" value="O-ANTIGEN TRANSPORTER-RELATED"/>
    <property type="match status" value="1"/>
</dbReference>
<dbReference type="RefSeq" id="WP_368382946.1">
    <property type="nucleotide sequence ID" value="NZ_JBFRYA010000019.1"/>
</dbReference>
<dbReference type="InterPro" id="IPR002797">
    <property type="entry name" value="Polysacc_synth"/>
</dbReference>
<dbReference type="EMBL" id="JBFRYA010000019">
    <property type="protein sequence ID" value="MEX1670633.1"/>
    <property type="molecule type" value="Genomic_DNA"/>
</dbReference>
<evidence type="ECO:0000256" key="1">
    <source>
        <dbReference type="ARBA" id="ARBA00004651"/>
    </source>
</evidence>
<feature type="transmembrane region" description="Helical" evidence="6">
    <location>
        <begin position="21"/>
        <end position="46"/>
    </location>
</feature>
<evidence type="ECO:0000256" key="4">
    <source>
        <dbReference type="ARBA" id="ARBA00022989"/>
    </source>
</evidence>
<evidence type="ECO:0000313" key="8">
    <source>
        <dbReference type="Proteomes" id="UP001557485"/>
    </source>
</evidence>
<dbReference type="PANTHER" id="PTHR30250">
    <property type="entry name" value="PST FAMILY PREDICTED COLANIC ACID TRANSPORTER"/>
    <property type="match status" value="1"/>
</dbReference>
<comment type="subcellular location">
    <subcellularLocation>
        <location evidence="1">Cell membrane</location>
        <topology evidence="1">Multi-pass membrane protein</topology>
    </subcellularLocation>
</comment>
<comment type="caution">
    <text evidence="7">The sequence shown here is derived from an EMBL/GenBank/DDBJ whole genome shotgun (WGS) entry which is preliminary data.</text>
</comment>
<evidence type="ECO:0000256" key="6">
    <source>
        <dbReference type="SAM" id="Phobius"/>
    </source>
</evidence>
<feature type="transmembrane region" description="Helical" evidence="6">
    <location>
        <begin position="162"/>
        <end position="184"/>
    </location>
</feature>
<dbReference type="Proteomes" id="UP001557485">
    <property type="component" value="Unassembled WGS sequence"/>
</dbReference>
<dbReference type="InterPro" id="IPR050833">
    <property type="entry name" value="Poly_Biosynth_Transport"/>
</dbReference>
<keyword evidence="4 6" id="KW-1133">Transmembrane helix</keyword>
<keyword evidence="8" id="KW-1185">Reference proteome</keyword>
<accession>A0ABV3UCH8</accession>
<dbReference type="Pfam" id="PF01943">
    <property type="entry name" value="Polysacc_synt"/>
    <property type="match status" value="1"/>
</dbReference>
<feature type="transmembrane region" description="Helical" evidence="6">
    <location>
        <begin position="266"/>
        <end position="288"/>
    </location>
</feature>
<feature type="transmembrane region" description="Helical" evidence="6">
    <location>
        <begin position="381"/>
        <end position="398"/>
    </location>
</feature>
<reference evidence="7 8" key="1">
    <citation type="journal article" date="2011" name="Int. J. Syst. Evol. Microbiol.">
        <title>Zhongshania antarctica gen. nov., sp. nov. and Zhongshania guokunii sp. nov., gammaproteobacteria respectively isolated from coastal attached (fast) ice and surface seawater of the Antarctic.</title>
        <authorList>
            <person name="Li H.J."/>
            <person name="Zhang X.Y."/>
            <person name="Chen C.X."/>
            <person name="Zhang Y.J."/>
            <person name="Gao Z.M."/>
            <person name="Yu Y."/>
            <person name="Chen X.L."/>
            <person name="Chen B."/>
            <person name="Zhang Y.Z."/>
        </authorList>
    </citation>
    <scope>NUCLEOTIDE SEQUENCE [LARGE SCALE GENOMIC DNA]</scope>
    <source>
        <strain evidence="7 8">ZS6-22T</strain>
    </source>
</reference>
<sequence>MLKILLRVCSDFHFTEILKGAFSALTIKIFSAGLAFGLSLLLARLLGASGVGIYYLALSVVVLASVVARMGLSLTLLRFSAAAVAEKNWAELNGVYWKCLYVVVPLSLTVTALLLLVSKLLSQKVFGEPAIERVLNVMAFSILPMSLAVIHAELIRGFKKIASSLFVLGIVLPFTNCLAMWFLIPRLGQVGAAWAYFLATVCASLFAIIVSMKYTSKSRGIGGVFSWRKLLESAVPNYITNLIQQGILLSLPVILLGYYASSQEVGVYSICVRIASLVSFVLVAVNSISGPKISALFKQGNIKQLERVVQQSTALMTVSGLVVVLPILLWPRYVLSMFGEDFTYGSLVLLVLAMGQLINVMFGSVGLLLTMTGHERQQRNSIAISSVILIVTMPISIVEFGVLGAALSTVLSGFIFNACTFYLAQKRLGVTSIGFKFI</sequence>
<proteinExistence type="predicted"/>
<feature type="transmembrane region" description="Helical" evidence="6">
    <location>
        <begin position="137"/>
        <end position="155"/>
    </location>
</feature>
<evidence type="ECO:0000256" key="3">
    <source>
        <dbReference type="ARBA" id="ARBA00022692"/>
    </source>
</evidence>
<evidence type="ECO:0000256" key="5">
    <source>
        <dbReference type="ARBA" id="ARBA00023136"/>
    </source>
</evidence>
<feature type="transmembrane region" description="Helical" evidence="6">
    <location>
        <begin position="404"/>
        <end position="424"/>
    </location>
</feature>
<protein>
    <submittedName>
        <fullName evidence="7">Oligosaccharide flippase family protein</fullName>
    </submittedName>
</protein>
<name>A0ABV3UCH8_9GAMM</name>
<gene>
    <name evidence="7" type="ORF">AB4876_17055</name>
</gene>
<evidence type="ECO:0000313" key="7">
    <source>
        <dbReference type="EMBL" id="MEX1670633.1"/>
    </source>
</evidence>
<feature type="transmembrane region" description="Helical" evidence="6">
    <location>
        <begin position="52"/>
        <end position="74"/>
    </location>
</feature>
<keyword evidence="5 6" id="KW-0472">Membrane</keyword>
<keyword evidence="3 6" id="KW-0812">Transmembrane</keyword>
<feature type="transmembrane region" description="Helical" evidence="6">
    <location>
        <begin position="190"/>
        <end position="210"/>
    </location>
</feature>
<feature type="transmembrane region" description="Helical" evidence="6">
    <location>
        <begin position="308"/>
        <end position="330"/>
    </location>
</feature>